<sequence>MINDELKYIANHYGKEHQLEKCKEELGELIEAIDSLDERAIIEEIADVEIMTEQLKQLMCTDRVVELYKDYKIARQLRRIAEEQSHECDN</sequence>
<dbReference type="SUPFAM" id="SSF101386">
    <property type="entry name" value="all-alpha NTP pyrophosphatases"/>
    <property type="match status" value="1"/>
</dbReference>
<name>A0A7Y8VR67_9FIRM</name>
<evidence type="ECO:0000313" key="2">
    <source>
        <dbReference type="Proteomes" id="UP000526307"/>
    </source>
</evidence>
<dbReference type="AlphaFoldDB" id="A0A7Y8VR67"/>
<dbReference type="Proteomes" id="UP000526307">
    <property type="component" value="Unassembled WGS sequence"/>
</dbReference>
<evidence type="ECO:0000313" key="1">
    <source>
        <dbReference type="EMBL" id="NWO23156.1"/>
    </source>
</evidence>
<protein>
    <submittedName>
        <fullName evidence="1">Uncharacterized protein</fullName>
    </submittedName>
</protein>
<accession>A0A7Y8VR67</accession>
<dbReference type="EMBL" id="JABXYR010000001">
    <property type="protein sequence ID" value="NWO23156.1"/>
    <property type="molecule type" value="Genomic_DNA"/>
</dbReference>
<keyword evidence="2" id="KW-1185">Reference proteome</keyword>
<gene>
    <name evidence="1" type="ORF">HW270_03550</name>
</gene>
<reference evidence="1 2" key="1">
    <citation type="submission" date="2020-06" db="EMBL/GenBank/DDBJ databases">
        <title>Mogibacterium timidum strain W9173 genomic sequence.</title>
        <authorList>
            <person name="Wade W.G."/>
            <person name="Johnston C.D."/>
            <person name="Chen T."/>
            <person name="Dewhirst F.E."/>
        </authorList>
    </citation>
    <scope>NUCLEOTIDE SEQUENCE [LARGE SCALE GENOMIC DNA]</scope>
    <source>
        <strain evidence="1 2">W9173</strain>
    </source>
</reference>
<comment type="caution">
    <text evidence="1">The sequence shown here is derived from an EMBL/GenBank/DDBJ whole genome shotgun (WGS) entry which is preliminary data.</text>
</comment>
<proteinExistence type="predicted"/>
<organism evidence="1 2">
    <name type="scientific">Mogibacterium timidum</name>
    <dbReference type="NCBI Taxonomy" id="35519"/>
    <lineage>
        <taxon>Bacteria</taxon>
        <taxon>Bacillati</taxon>
        <taxon>Bacillota</taxon>
        <taxon>Clostridia</taxon>
        <taxon>Peptostreptococcales</taxon>
        <taxon>Anaerovoracaceae</taxon>
        <taxon>Mogibacterium</taxon>
    </lineage>
</organism>
<dbReference type="Gene3D" id="1.10.287.1080">
    <property type="entry name" value="MazG-like"/>
    <property type="match status" value="1"/>
</dbReference>
<dbReference type="RefSeq" id="WP_178978343.1">
    <property type="nucleotide sequence ID" value="NZ_JABXYR010000001.1"/>
</dbReference>